<dbReference type="InterPro" id="IPR051450">
    <property type="entry name" value="Gfo/Idh/MocA_Oxidoreductases"/>
</dbReference>
<dbReference type="SUPFAM" id="SSF51735">
    <property type="entry name" value="NAD(P)-binding Rossmann-fold domains"/>
    <property type="match status" value="1"/>
</dbReference>
<dbReference type="Pfam" id="PF22725">
    <property type="entry name" value="GFO_IDH_MocA_C3"/>
    <property type="match status" value="1"/>
</dbReference>
<dbReference type="Gene3D" id="3.30.360.10">
    <property type="entry name" value="Dihydrodipicolinate Reductase, domain 2"/>
    <property type="match status" value="1"/>
</dbReference>
<organism evidence="3 4">
    <name type="scientific">Luteolibacter algae</name>
    <dbReference type="NCBI Taxonomy" id="454151"/>
    <lineage>
        <taxon>Bacteria</taxon>
        <taxon>Pseudomonadati</taxon>
        <taxon>Verrucomicrobiota</taxon>
        <taxon>Verrucomicrobiia</taxon>
        <taxon>Verrucomicrobiales</taxon>
        <taxon>Verrucomicrobiaceae</taxon>
        <taxon>Luteolibacter</taxon>
    </lineage>
</organism>
<dbReference type="EMBL" id="JBHUIT010000031">
    <property type="protein sequence ID" value="MFD2257842.1"/>
    <property type="molecule type" value="Genomic_DNA"/>
</dbReference>
<evidence type="ECO:0000313" key="3">
    <source>
        <dbReference type="EMBL" id="MFD2257842.1"/>
    </source>
</evidence>
<dbReference type="SUPFAM" id="SSF55347">
    <property type="entry name" value="Glyceraldehyde-3-phosphate dehydrogenase-like, C-terminal domain"/>
    <property type="match status" value="1"/>
</dbReference>
<sequence length="324" mass="35767">MTLKIGIIGMGFMGATHLSAWRLVPQADIAAVCVRNPEITKAKQGNIETGASDLDLDGINIYTDLEEMLARESLDAVSITLPTHLHKETSIRCLEAGLHVLCEKPMALNDQDCREMIETANASGKILMVAQCIRFWPEYAWLKETLESGALGRILAADFQRLTYAPSWSGETWFSDTAKSGGISLDLHIHDLDFVLYLLGKPESTISRKSHFPNGTTAHIQTWLDYPEELTVSATASWLMPESFGFQMSFNVVFEKGLAAFDGKKLTIYRDHSDPDEPSLPQKTAYQSEVSHFADLISGRAHHPVISPGEAAESVRIALTTEQS</sequence>
<dbReference type="InterPro" id="IPR036291">
    <property type="entry name" value="NAD(P)-bd_dom_sf"/>
</dbReference>
<dbReference type="PANTHER" id="PTHR43377:SF1">
    <property type="entry name" value="BILIVERDIN REDUCTASE A"/>
    <property type="match status" value="1"/>
</dbReference>
<evidence type="ECO:0000313" key="4">
    <source>
        <dbReference type="Proteomes" id="UP001597375"/>
    </source>
</evidence>
<feature type="domain" description="Gfo/Idh/MocA-like oxidoreductase N-terminal" evidence="1">
    <location>
        <begin position="3"/>
        <end position="130"/>
    </location>
</feature>
<reference evidence="4" key="1">
    <citation type="journal article" date="2019" name="Int. J. Syst. Evol. Microbiol.">
        <title>The Global Catalogue of Microorganisms (GCM) 10K type strain sequencing project: providing services to taxonomists for standard genome sequencing and annotation.</title>
        <authorList>
            <consortium name="The Broad Institute Genomics Platform"/>
            <consortium name="The Broad Institute Genome Sequencing Center for Infectious Disease"/>
            <person name="Wu L."/>
            <person name="Ma J."/>
        </authorList>
    </citation>
    <scope>NUCLEOTIDE SEQUENCE [LARGE SCALE GENOMIC DNA]</scope>
    <source>
        <strain evidence="4">CGMCC 4.7106</strain>
    </source>
</reference>
<feature type="domain" description="GFO/IDH/MocA-like oxidoreductase" evidence="2">
    <location>
        <begin position="140"/>
        <end position="258"/>
    </location>
</feature>
<keyword evidence="4" id="KW-1185">Reference proteome</keyword>
<dbReference type="Gene3D" id="3.40.50.720">
    <property type="entry name" value="NAD(P)-binding Rossmann-like Domain"/>
    <property type="match status" value="1"/>
</dbReference>
<evidence type="ECO:0000259" key="1">
    <source>
        <dbReference type="Pfam" id="PF01408"/>
    </source>
</evidence>
<name>A0ABW5D9U2_9BACT</name>
<gene>
    <name evidence="3" type="ORF">ACFSSA_14260</name>
</gene>
<dbReference type="Pfam" id="PF01408">
    <property type="entry name" value="GFO_IDH_MocA"/>
    <property type="match status" value="1"/>
</dbReference>
<dbReference type="RefSeq" id="WP_386821209.1">
    <property type="nucleotide sequence ID" value="NZ_JBHUIT010000031.1"/>
</dbReference>
<accession>A0ABW5D9U2</accession>
<dbReference type="PANTHER" id="PTHR43377">
    <property type="entry name" value="BILIVERDIN REDUCTASE A"/>
    <property type="match status" value="1"/>
</dbReference>
<dbReference type="Proteomes" id="UP001597375">
    <property type="component" value="Unassembled WGS sequence"/>
</dbReference>
<dbReference type="InterPro" id="IPR055170">
    <property type="entry name" value="GFO_IDH_MocA-like_dom"/>
</dbReference>
<protein>
    <submittedName>
        <fullName evidence="3">Gfo/Idh/MocA family protein</fullName>
    </submittedName>
</protein>
<comment type="caution">
    <text evidence="3">The sequence shown here is derived from an EMBL/GenBank/DDBJ whole genome shotgun (WGS) entry which is preliminary data.</text>
</comment>
<evidence type="ECO:0000259" key="2">
    <source>
        <dbReference type="Pfam" id="PF22725"/>
    </source>
</evidence>
<dbReference type="InterPro" id="IPR000683">
    <property type="entry name" value="Gfo/Idh/MocA-like_OxRdtase_N"/>
</dbReference>
<proteinExistence type="predicted"/>